<organism evidence="12 13">
    <name type="scientific">Aeromonas veronii</name>
    <dbReference type="NCBI Taxonomy" id="654"/>
    <lineage>
        <taxon>Bacteria</taxon>
        <taxon>Pseudomonadati</taxon>
        <taxon>Pseudomonadota</taxon>
        <taxon>Gammaproteobacteria</taxon>
        <taxon>Aeromonadales</taxon>
        <taxon>Aeromonadaceae</taxon>
        <taxon>Aeromonas</taxon>
    </lineage>
</organism>
<dbReference type="Pfam" id="PF00672">
    <property type="entry name" value="HAMP"/>
    <property type="match status" value="1"/>
</dbReference>
<dbReference type="Proteomes" id="UP000241986">
    <property type="component" value="Unassembled WGS sequence"/>
</dbReference>
<sequence>MKGISVRSKLLMLVVVPLFCMILLCTLSLWGMRLMNQAAHQVNEEEVQQLSELKLISDLYAVSVVDAINKAHVGLITREEAKRSVTEAQLKAATEWKRYMAQKMSAEERAIAESAQVLMNKADITLDGIQSDLSLKAPLDKAIHQLYSTVDPFNEELGKLVELQLRFADEHVGTLESLAVDFSFAFLSITGIALFALSVLGIWIFRGISQPLTALRRALYKLQHEQDLTVTVPVIREDELGQVARALNDMVSHFRRLIGEMDDVAEQLSTGADALNELGLTSAEQMAQQRLETDQSAAAMNEMSATVNEIAQNTNSAAIAARQAENKAEEGQAVVKETIGNMALLSGQLQNTSTVLQNLAIESNNITQVMGVIRSIAEQTNLLALNAAIEAARAGEQGRGFAVVADEVRVLAQRTQNSTGEIQNTVNRLQQNATMAVDSMNIGLSEVEKTNTLMLTCGVSLEEIVSAVDDLNNLNVQVAAAAEEQSKVTEEMTRSMVNIADIAVHTSDSAAHVSAKCQRLDEMAKSMRTQINHFKWRSHAA</sequence>
<comment type="similarity">
    <text evidence="10">Belongs to the methyl-accepting chemotaxis (MCP) protein family.</text>
</comment>
<dbReference type="InterPro" id="IPR004090">
    <property type="entry name" value="Chemotax_Me-accpt_rcpt"/>
</dbReference>
<evidence type="ECO:0000256" key="2">
    <source>
        <dbReference type="ARBA" id="ARBA00022475"/>
    </source>
</evidence>
<keyword evidence="3" id="KW-0488">Methylation</keyword>
<comment type="subcellular location">
    <subcellularLocation>
        <location evidence="1">Cell inner membrane</location>
        <topology evidence="1">Multi-pass membrane protein</topology>
    </subcellularLocation>
</comment>
<evidence type="ECO:0000256" key="7">
    <source>
        <dbReference type="ARBA" id="ARBA00022989"/>
    </source>
</evidence>
<evidence type="ECO:0000256" key="5">
    <source>
        <dbReference type="ARBA" id="ARBA00022519"/>
    </source>
</evidence>
<dbReference type="InterPro" id="IPR003660">
    <property type="entry name" value="HAMP_dom"/>
</dbReference>
<protein>
    <submittedName>
        <fullName evidence="12">Methyl-accepting chemotaxis protein</fullName>
    </submittedName>
</protein>
<dbReference type="PRINTS" id="PR00260">
    <property type="entry name" value="CHEMTRNSDUCR"/>
</dbReference>
<evidence type="ECO:0000256" key="1">
    <source>
        <dbReference type="ARBA" id="ARBA00004429"/>
    </source>
</evidence>
<evidence type="ECO:0000256" key="4">
    <source>
        <dbReference type="ARBA" id="ARBA00022500"/>
    </source>
</evidence>
<dbReference type="Pfam" id="PF00015">
    <property type="entry name" value="MCPsignal"/>
    <property type="match status" value="1"/>
</dbReference>
<dbReference type="SUPFAM" id="SSF58104">
    <property type="entry name" value="Methyl-accepting chemotaxis protein (MCP) signaling domain"/>
    <property type="match status" value="1"/>
</dbReference>
<evidence type="ECO:0000256" key="10">
    <source>
        <dbReference type="ARBA" id="ARBA00029447"/>
    </source>
</evidence>
<keyword evidence="8 11" id="KW-0472">Membrane</keyword>
<dbReference type="EMBL" id="PZKL01000057">
    <property type="protein sequence ID" value="PTH78431.1"/>
    <property type="molecule type" value="Genomic_DNA"/>
</dbReference>
<keyword evidence="7 11" id="KW-1133">Transmembrane helix</keyword>
<dbReference type="GO" id="GO:0004888">
    <property type="term" value="F:transmembrane signaling receptor activity"/>
    <property type="evidence" value="ECO:0007669"/>
    <property type="project" value="InterPro"/>
</dbReference>
<evidence type="ECO:0000313" key="12">
    <source>
        <dbReference type="EMBL" id="PTH78431.1"/>
    </source>
</evidence>
<dbReference type="FunFam" id="1.10.287.950:FF:000001">
    <property type="entry name" value="Methyl-accepting chemotaxis sensory transducer"/>
    <property type="match status" value="1"/>
</dbReference>
<dbReference type="InterPro" id="IPR003122">
    <property type="entry name" value="Tar_rcpt_lig-bd"/>
</dbReference>
<keyword evidence="5" id="KW-0997">Cell inner membrane</keyword>
<dbReference type="PROSITE" id="PS50885">
    <property type="entry name" value="HAMP"/>
    <property type="match status" value="1"/>
</dbReference>
<dbReference type="SMART" id="SM00304">
    <property type="entry name" value="HAMP"/>
    <property type="match status" value="1"/>
</dbReference>
<keyword evidence="2" id="KW-1003">Cell membrane</keyword>
<dbReference type="InterPro" id="IPR004089">
    <property type="entry name" value="MCPsignal_dom"/>
</dbReference>
<accession>A0A2T4MV22</accession>
<dbReference type="CDD" id="cd11386">
    <property type="entry name" value="MCP_signal"/>
    <property type="match status" value="1"/>
</dbReference>
<keyword evidence="9" id="KW-0807">Transducer</keyword>
<feature type="transmembrane region" description="Helical" evidence="11">
    <location>
        <begin position="182"/>
        <end position="205"/>
    </location>
</feature>
<dbReference type="PROSITE" id="PS50111">
    <property type="entry name" value="CHEMOTAXIS_TRANSDUC_2"/>
    <property type="match status" value="1"/>
</dbReference>
<evidence type="ECO:0000256" key="11">
    <source>
        <dbReference type="SAM" id="Phobius"/>
    </source>
</evidence>
<evidence type="ECO:0000256" key="6">
    <source>
        <dbReference type="ARBA" id="ARBA00022692"/>
    </source>
</evidence>
<dbReference type="PANTHER" id="PTHR32089:SF119">
    <property type="entry name" value="METHYL-ACCEPTING CHEMOTAXIS PROTEIN CTPL"/>
    <property type="match status" value="1"/>
</dbReference>
<feature type="transmembrane region" description="Helical" evidence="11">
    <location>
        <begin position="12"/>
        <end position="32"/>
    </location>
</feature>
<dbReference type="CDD" id="cd06225">
    <property type="entry name" value="HAMP"/>
    <property type="match status" value="1"/>
</dbReference>
<name>A0A2T4MV22_AERVE</name>
<dbReference type="RefSeq" id="WP_019445953.1">
    <property type="nucleotide sequence ID" value="NZ_CAWNYM010000022.1"/>
</dbReference>
<keyword evidence="6 11" id="KW-0812">Transmembrane</keyword>
<dbReference type="GO" id="GO:0005886">
    <property type="term" value="C:plasma membrane"/>
    <property type="evidence" value="ECO:0007669"/>
    <property type="project" value="UniProtKB-SubCell"/>
</dbReference>
<evidence type="ECO:0000256" key="9">
    <source>
        <dbReference type="ARBA" id="ARBA00023224"/>
    </source>
</evidence>
<evidence type="ECO:0000256" key="3">
    <source>
        <dbReference type="ARBA" id="ARBA00022481"/>
    </source>
</evidence>
<dbReference type="GO" id="GO:0007165">
    <property type="term" value="P:signal transduction"/>
    <property type="evidence" value="ECO:0007669"/>
    <property type="project" value="UniProtKB-KW"/>
</dbReference>
<dbReference type="Gene3D" id="1.10.287.950">
    <property type="entry name" value="Methyl-accepting chemotaxis protein"/>
    <property type="match status" value="1"/>
</dbReference>
<dbReference type="PANTHER" id="PTHR32089">
    <property type="entry name" value="METHYL-ACCEPTING CHEMOTAXIS PROTEIN MCPB"/>
    <property type="match status" value="1"/>
</dbReference>
<proteinExistence type="inferred from homology"/>
<dbReference type="AlphaFoldDB" id="A0A2T4MV22"/>
<gene>
    <name evidence="12" type="ORF">DAA48_24700</name>
</gene>
<dbReference type="Pfam" id="PF02203">
    <property type="entry name" value="TarH"/>
    <property type="match status" value="1"/>
</dbReference>
<dbReference type="GO" id="GO:0006935">
    <property type="term" value="P:chemotaxis"/>
    <property type="evidence" value="ECO:0007669"/>
    <property type="project" value="UniProtKB-KW"/>
</dbReference>
<keyword evidence="4" id="KW-0145">Chemotaxis</keyword>
<evidence type="ECO:0000313" key="13">
    <source>
        <dbReference type="Proteomes" id="UP000241986"/>
    </source>
</evidence>
<reference evidence="12 13" key="1">
    <citation type="submission" date="2018-03" db="EMBL/GenBank/DDBJ databases">
        <title>Aeromonas veronii whole genome sequencing and analysis.</title>
        <authorList>
            <person name="Xie H."/>
            <person name="Liu T."/>
            <person name="Wang K."/>
        </authorList>
    </citation>
    <scope>NUCLEOTIDE SEQUENCE [LARGE SCALE GENOMIC DNA]</scope>
    <source>
        <strain evidence="12 13">XH.VA.1</strain>
    </source>
</reference>
<evidence type="ECO:0000256" key="8">
    <source>
        <dbReference type="ARBA" id="ARBA00023136"/>
    </source>
</evidence>
<dbReference type="SMART" id="SM00283">
    <property type="entry name" value="MA"/>
    <property type="match status" value="1"/>
</dbReference>
<comment type="caution">
    <text evidence="12">The sequence shown here is derived from an EMBL/GenBank/DDBJ whole genome shotgun (WGS) entry which is preliminary data.</text>
</comment>